<comment type="similarity">
    <text evidence="3">Belongs to the class-V pyridoxal-phosphate-dependent aminotransferase family. NifS/IscS subfamily.</text>
</comment>
<evidence type="ECO:0000256" key="2">
    <source>
        <dbReference type="ARBA" id="ARBA00003120"/>
    </source>
</evidence>
<dbReference type="eggNOG" id="COG1104">
    <property type="taxonomic scope" value="Bacteria"/>
</dbReference>
<dbReference type="GO" id="GO:0046872">
    <property type="term" value="F:metal ion binding"/>
    <property type="evidence" value="ECO:0007669"/>
    <property type="project" value="UniProtKB-KW"/>
</dbReference>
<proteinExistence type="inferred from homology"/>
<comment type="cofactor">
    <cofactor evidence="1">
        <name>pyridoxal 5'-phosphate</name>
        <dbReference type="ChEBI" id="CHEBI:597326"/>
    </cofactor>
</comment>
<dbReference type="GO" id="GO:0008483">
    <property type="term" value="F:transaminase activity"/>
    <property type="evidence" value="ECO:0007669"/>
    <property type="project" value="UniProtKB-KW"/>
</dbReference>
<evidence type="ECO:0000256" key="8">
    <source>
        <dbReference type="ARBA" id="ARBA00023004"/>
    </source>
</evidence>
<dbReference type="InterPro" id="IPR016454">
    <property type="entry name" value="Cysteine_dSase"/>
</dbReference>
<dbReference type="Gene3D" id="3.90.1150.10">
    <property type="entry name" value="Aspartate Aminotransferase, domain 1"/>
    <property type="match status" value="1"/>
</dbReference>
<dbReference type="PIRSF" id="PIRSF005572">
    <property type="entry name" value="NifS"/>
    <property type="match status" value="1"/>
</dbReference>
<dbReference type="PANTHER" id="PTHR11601">
    <property type="entry name" value="CYSTEINE DESULFURYLASE FAMILY MEMBER"/>
    <property type="match status" value="1"/>
</dbReference>
<dbReference type="Gene3D" id="3.40.640.10">
    <property type="entry name" value="Type I PLP-dependent aspartate aminotransferase-like (Major domain)"/>
    <property type="match status" value="1"/>
</dbReference>
<dbReference type="InterPro" id="IPR015421">
    <property type="entry name" value="PyrdxlP-dep_Trfase_major"/>
</dbReference>
<accession>Q02BG0</accession>
<evidence type="ECO:0000256" key="7">
    <source>
        <dbReference type="ARBA" id="ARBA00022898"/>
    </source>
</evidence>
<dbReference type="Pfam" id="PF00266">
    <property type="entry name" value="Aminotran_5"/>
    <property type="match status" value="1"/>
</dbReference>
<dbReference type="EMBL" id="CP000473">
    <property type="protein sequence ID" value="ABJ81606.1"/>
    <property type="molecule type" value="Genomic_DNA"/>
</dbReference>
<organism evidence="12">
    <name type="scientific">Solibacter usitatus (strain Ellin6076)</name>
    <dbReference type="NCBI Taxonomy" id="234267"/>
    <lineage>
        <taxon>Bacteria</taxon>
        <taxon>Pseudomonadati</taxon>
        <taxon>Acidobacteriota</taxon>
        <taxon>Terriglobia</taxon>
        <taxon>Bryobacterales</taxon>
        <taxon>Solibacteraceae</taxon>
        <taxon>Candidatus Solibacter</taxon>
    </lineage>
</organism>
<dbReference type="EC" id="2.8.1.7" evidence="4"/>
<dbReference type="GO" id="GO:0031071">
    <property type="term" value="F:cysteine desulfurase activity"/>
    <property type="evidence" value="ECO:0007669"/>
    <property type="project" value="UniProtKB-EC"/>
</dbReference>
<keyword evidence="6" id="KW-0479">Metal-binding</keyword>
<reference evidence="12" key="1">
    <citation type="submission" date="2006-10" db="EMBL/GenBank/DDBJ databases">
        <title>Complete sequence of Solibacter usitatus Ellin6076.</title>
        <authorList>
            <consortium name="US DOE Joint Genome Institute"/>
            <person name="Copeland A."/>
            <person name="Lucas S."/>
            <person name="Lapidus A."/>
            <person name="Barry K."/>
            <person name="Detter J.C."/>
            <person name="Glavina del Rio T."/>
            <person name="Hammon N."/>
            <person name="Israni S."/>
            <person name="Dalin E."/>
            <person name="Tice H."/>
            <person name="Pitluck S."/>
            <person name="Thompson L.S."/>
            <person name="Brettin T."/>
            <person name="Bruce D."/>
            <person name="Han C."/>
            <person name="Tapia R."/>
            <person name="Gilna P."/>
            <person name="Schmutz J."/>
            <person name="Larimer F."/>
            <person name="Land M."/>
            <person name="Hauser L."/>
            <person name="Kyrpides N."/>
            <person name="Mikhailova N."/>
            <person name="Janssen P.H."/>
            <person name="Kuske C.R."/>
            <person name="Richardson P."/>
        </authorList>
    </citation>
    <scope>NUCLEOTIDE SEQUENCE</scope>
    <source>
        <strain evidence="12">Ellin6076</strain>
    </source>
</reference>
<evidence type="ECO:0000256" key="5">
    <source>
        <dbReference type="ARBA" id="ARBA00022679"/>
    </source>
</evidence>
<dbReference type="InterPro" id="IPR000192">
    <property type="entry name" value="Aminotrans_V_dom"/>
</dbReference>
<dbReference type="NCBIfam" id="NF002806">
    <property type="entry name" value="PRK02948.1"/>
    <property type="match status" value="1"/>
</dbReference>
<dbReference type="InParanoid" id="Q02BG0"/>
<dbReference type="InterPro" id="IPR015424">
    <property type="entry name" value="PyrdxlP-dep_Trfase"/>
</dbReference>
<keyword evidence="12" id="KW-0032">Aminotransferase</keyword>
<dbReference type="KEGG" id="sus:Acid_0600"/>
<name>Q02BG0_SOLUE</name>
<keyword evidence="7" id="KW-0663">Pyridoxal phosphate</keyword>
<protein>
    <recommendedName>
        <fullName evidence="4">cysteine desulfurase</fullName>
        <ecNumber evidence="4">2.8.1.7</ecNumber>
    </recommendedName>
</protein>
<dbReference type="InterPro" id="IPR015422">
    <property type="entry name" value="PyrdxlP-dep_Trfase_small"/>
</dbReference>
<dbReference type="SUPFAM" id="SSF53383">
    <property type="entry name" value="PLP-dependent transferases"/>
    <property type="match status" value="1"/>
</dbReference>
<dbReference type="GO" id="GO:0051536">
    <property type="term" value="F:iron-sulfur cluster binding"/>
    <property type="evidence" value="ECO:0007669"/>
    <property type="project" value="UniProtKB-KW"/>
</dbReference>
<feature type="domain" description="Aminotransferase class V" evidence="11">
    <location>
        <begin position="6"/>
        <end position="348"/>
    </location>
</feature>
<keyword evidence="8" id="KW-0408">Iron</keyword>
<keyword evidence="5 12" id="KW-0808">Transferase</keyword>
<dbReference type="STRING" id="234267.Acid_0600"/>
<dbReference type="AlphaFoldDB" id="Q02BG0"/>
<evidence type="ECO:0000256" key="4">
    <source>
        <dbReference type="ARBA" id="ARBA00012239"/>
    </source>
</evidence>
<evidence type="ECO:0000256" key="9">
    <source>
        <dbReference type="ARBA" id="ARBA00023014"/>
    </source>
</evidence>
<evidence type="ECO:0000256" key="1">
    <source>
        <dbReference type="ARBA" id="ARBA00001933"/>
    </source>
</evidence>
<evidence type="ECO:0000313" key="12">
    <source>
        <dbReference type="EMBL" id="ABJ81606.1"/>
    </source>
</evidence>
<gene>
    <name evidence="12" type="ordered locus">Acid_0600</name>
</gene>
<evidence type="ECO:0000256" key="6">
    <source>
        <dbReference type="ARBA" id="ARBA00022723"/>
    </source>
</evidence>
<sequence length="366" mass="38487">METLVACLGQVYGNASSIHHFGQGAKQRLEAARRQVAALINANATEIVFTSGGTEADNLAIFGVTRAAAGPRKHVITCAIEHPAVLAPAKQLGEEGVEVTCLRVGSNGIVNPHDVRRALRPETVLVSIMHANNELGTLQPVAEIAQIAHEAGVTLHVDGVQALGKTPVDVQALGADLYTMSGHKLYAPKGVGALYVRKGTRMAPISYGGHHERDRRPGTENVPGIAAFGAAAELAGRRLAEDAERLGMLRDRLESAVLDRIPGTGVNGSRWNRVANTSNLYFDGIDGEAMVIALDLRGFAVSTGAACSSGALAPSHVLKAIGLTDDRARASMRFSLGRANTVEHVDALIDAITASVAHLRRISVHA</sequence>
<evidence type="ECO:0000259" key="11">
    <source>
        <dbReference type="Pfam" id="PF00266"/>
    </source>
</evidence>
<evidence type="ECO:0000256" key="3">
    <source>
        <dbReference type="ARBA" id="ARBA00006490"/>
    </source>
</evidence>
<keyword evidence="9" id="KW-0411">Iron-sulfur</keyword>
<comment type="catalytic activity">
    <reaction evidence="10">
        <text>(sulfur carrier)-H + L-cysteine = (sulfur carrier)-SH + L-alanine</text>
        <dbReference type="Rhea" id="RHEA:43892"/>
        <dbReference type="Rhea" id="RHEA-COMP:14737"/>
        <dbReference type="Rhea" id="RHEA-COMP:14739"/>
        <dbReference type="ChEBI" id="CHEBI:29917"/>
        <dbReference type="ChEBI" id="CHEBI:35235"/>
        <dbReference type="ChEBI" id="CHEBI:57972"/>
        <dbReference type="ChEBI" id="CHEBI:64428"/>
        <dbReference type="EC" id="2.8.1.7"/>
    </reaction>
</comment>
<dbReference type="FunFam" id="3.40.640.10:FF:000084">
    <property type="entry name" value="IscS-like cysteine desulfurase"/>
    <property type="match status" value="1"/>
</dbReference>
<dbReference type="PANTHER" id="PTHR11601:SF34">
    <property type="entry name" value="CYSTEINE DESULFURASE"/>
    <property type="match status" value="1"/>
</dbReference>
<comment type="function">
    <text evidence="2">Catalyzes the removal of elemental sulfur atoms from cysteine to produce alanine. Seems to participate in the biosynthesis of the nitrogenase metalloclusters by providing the inorganic sulfur required for the Fe-S core formation.</text>
</comment>
<evidence type="ECO:0000256" key="10">
    <source>
        <dbReference type="ARBA" id="ARBA00050776"/>
    </source>
</evidence>
<dbReference type="HOGENOM" id="CLU_003433_0_0_0"/>